<dbReference type="GO" id="GO:0051539">
    <property type="term" value="F:4 iron, 4 sulfur cluster binding"/>
    <property type="evidence" value="ECO:0007669"/>
    <property type="project" value="UniProtKB-KW"/>
</dbReference>
<dbReference type="GO" id="GO:0061798">
    <property type="term" value="F:GTP 3',8'-cyclase activity"/>
    <property type="evidence" value="ECO:0007669"/>
    <property type="project" value="UniProtKB-EC"/>
</dbReference>
<dbReference type="SFLD" id="SFLDG01067">
    <property type="entry name" value="SPASM/twitch_domain_containing"/>
    <property type="match status" value="1"/>
</dbReference>
<feature type="compositionally biased region" description="Polar residues" evidence="14">
    <location>
        <begin position="42"/>
        <end position="51"/>
    </location>
</feature>
<dbReference type="InterPro" id="IPR013785">
    <property type="entry name" value="Aldolase_TIM"/>
</dbReference>
<dbReference type="SFLD" id="SFLDG01386">
    <property type="entry name" value="main_SPASM_domain-containing"/>
    <property type="match status" value="1"/>
</dbReference>
<proteinExistence type="predicted"/>
<name>A0ABD3N8A8_9STRA</name>
<dbReference type="SUPFAM" id="SSF102114">
    <property type="entry name" value="Radical SAM enzymes"/>
    <property type="match status" value="1"/>
</dbReference>
<evidence type="ECO:0000256" key="5">
    <source>
        <dbReference type="ARBA" id="ARBA00022691"/>
    </source>
</evidence>
<keyword evidence="12" id="KW-0456">Lyase</keyword>
<keyword evidence="9" id="KW-0411">Iron-sulfur</keyword>
<keyword evidence="17" id="KW-1185">Reference proteome</keyword>
<dbReference type="Gene3D" id="3.20.20.70">
    <property type="entry name" value="Aldolase class I"/>
    <property type="match status" value="1"/>
</dbReference>
<feature type="region of interest" description="Disordered" evidence="14">
    <location>
        <begin position="29"/>
        <end position="51"/>
    </location>
</feature>
<dbReference type="EC" id="4.1.99.22" evidence="3"/>
<evidence type="ECO:0000259" key="15">
    <source>
        <dbReference type="PROSITE" id="PS51918"/>
    </source>
</evidence>
<sequence>MIIAKTCSRYRYQSHLRSITLRAVAESTSDAIDAAERPPPTSTYSRLSLSTPSPHHINRKFPHSFLKHHQFSTAVAEYISDDEVHDIARSQKVLDGDGYNNRMPRLHALRERLRIEEYQGSTNLQHGNGLIVPSLESISGSPAHISFEHDVDMTTANILTDSHGRHHNYLRISLAERCNLRCQYCMPPEGVPLSHSSKLLTDEEIIRLVRLFVKNGVNKVRLTGGEPLLRPNLVSLVRSISDTLTLSSDSLDMAQNGLVGITTNGVSLSRQIDTLVEAGLTGVNISLDTLSADRFMDITRRNGLDKVMRAIGDSIHAFRNRYGDVRLGPNGSGGSRVKINCVVMKGVNDDELSDFVRMGNDMFGGDVDIRFIEWMPFNDNSWSTSKFVSYTDMMDKMRTEGTSLERIGDGPNDTTKWWRVQTSLQGSERSSRIGFITSMSEHFCSSCNRLRITADGKIKVCLFGSNEKEVSLRDIMRKHHENGIAEEEELGKVIYAAVQKKKFALGGHGSAESIAQAADNRPMTLIGG</sequence>
<protein>
    <recommendedName>
        <fullName evidence="3">GTP 3',8-cyclase</fullName>
        <ecNumber evidence="3">4.1.99.22</ecNumber>
    </recommendedName>
</protein>
<keyword evidence="4" id="KW-0004">4Fe-4S</keyword>
<dbReference type="AlphaFoldDB" id="A0ABD3N8A8"/>
<comment type="caution">
    <text evidence="16">The sequence shown here is derived from an EMBL/GenBank/DDBJ whole genome shotgun (WGS) entry which is preliminary data.</text>
</comment>
<dbReference type="NCBIfam" id="TIGR02666">
    <property type="entry name" value="moaA"/>
    <property type="match status" value="1"/>
</dbReference>
<dbReference type="PANTHER" id="PTHR22960">
    <property type="entry name" value="MOLYBDOPTERIN COFACTOR SYNTHESIS PROTEIN A"/>
    <property type="match status" value="1"/>
</dbReference>
<evidence type="ECO:0000256" key="9">
    <source>
        <dbReference type="ARBA" id="ARBA00023014"/>
    </source>
</evidence>
<dbReference type="EMBL" id="JALLBG020000013">
    <property type="protein sequence ID" value="KAL3772255.1"/>
    <property type="molecule type" value="Genomic_DNA"/>
</dbReference>
<comment type="cofactor">
    <cofactor evidence="1">
        <name>[4Fe-4S] cluster</name>
        <dbReference type="ChEBI" id="CHEBI:49883"/>
    </cofactor>
</comment>
<dbReference type="InterPro" id="IPR007197">
    <property type="entry name" value="rSAM"/>
</dbReference>
<dbReference type="InterPro" id="IPR058240">
    <property type="entry name" value="rSAM_sf"/>
</dbReference>
<evidence type="ECO:0000256" key="1">
    <source>
        <dbReference type="ARBA" id="ARBA00001966"/>
    </source>
</evidence>
<dbReference type="Proteomes" id="UP001530293">
    <property type="component" value="Unassembled WGS sequence"/>
</dbReference>
<dbReference type="GO" id="GO:0006777">
    <property type="term" value="P:Mo-molybdopterin cofactor biosynthetic process"/>
    <property type="evidence" value="ECO:0007669"/>
    <property type="project" value="UniProtKB-KW"/>
</dbReference>
<comment type="catalytic activity">
    <reaction evidence="13">
        <text>GTP + AH2 + S-adenosyl-L-methionine = (8S)-3',8-cyclo-7,8-dihydroguanosine 5'-triphosphate + 5'-deoxyadenosine + L-methionine + A + H(+)</text>
        <dbReference type="Rhea" id="RHEA:49576"/>
        <dbReference type="ChEBI" id="CHEBI:13193"/>
        <dbReference type="ChEBI" id="CHEBI:15378"/>
        <dbReference type="ChEBI" id="CHEBI:17319"/>
        <dbReference type="ChEBI" id="CHEBI:17499"/>
        <dbReference type="ChEBI" id="CHEBI:37565"/>
        <dbReference type="ChEBI" id="CHEBI:57844"/>
        <dbReference type="ChEBI" id="CHEBI:59789"/>
        <dbReference type="ChEBI" id="CHEBI:131766"/>
        <dbReference type="EC" id="4.1.99.22"/>
    </reaction>
</comment>
<dbReference type="CDD" id="cd21117">
    <property type="entry name" value="Twitch_MoaA"/>
    <property type="match status" value="1"/>
</dbReference>
<keyword evidence="5" id="KW-0949">S-adenosyl-L-methionine</keyword>
<dbReference type="InterPro" id="IPR010505">
    <property type="entry name" value="MoaA_twitch"/>
</dbReference>
<dbReference type="InterPro" id="IPR013483">
    <property type="entry name" value="MoaA"/>
</dbReference>
<dbReference type="SFLD" id="SFLDS00029">
    <property type="entry name" value="Radical_SAM"/>
    <property type="match status" value="1"/>
</dbReference>
<comment type="pathway">
    <text evidence="2">Cofactor biosynthesis; molybdopterin biosynthesis.</text>
</comment>
<keyword evidence="6" id="KW-0479">Metal-binding</keyword>
<evidence type="ECO:0000256" key="2">
    <source>
        <dbReference type="ARBA" id="ARBA00005046"/>
    </source>
</evidence>
<evidence type="ECO:0000313" key="16">
    <source>
        <dbReference type="EMBL" id="KAL3772255.1"/>
    </source>
</evidence>
<evidence type="ECO:0000256" key="11">
    <source>
        <dbReference type="ARBA" id="ARBA00023150"/>
    </source>
</evidence>
<dbReference type="PROSITE" id="PS51918">
    <property type="entry name" value="RADICAL_SAM"/>
    <property type="match status" value="1"/>
</dbReference>
<evidence type="ECO:0000256" key="14">
    <source>
        <dbReference type="SAM" id="MobiDB-lite"/>
    </source>
</evidence>
<evidence type="ECO:0000256" key="6">
    <source>
        <dbReference type="ARBA" id="ARBA00022723"/>
    </source>
</evidence>
<keyword evidence="10" id="KW-0342">GTP-binding</keyword>
<evidence type="ECO:0000256" key="3">
    <source>
        <dbReference type="ARBA" id="ARBA00012167"/>
    </source>
</evidence>
<dbReference type="InterPro" id="IPR050105">
    <property type="entry name" value="MoCo_biosynth_MoaA/MoaC"/>
</dbReference>
<keyword evidence="8" id="KW-0408">Iron</keyword>
<dbReference type="Pfam" id="PF06463">
    <property type="entry name" value="Mob_synth_C"/>
    <property type="match status" value="1"/>
</dbReference>
<evidence type="ECO:0000313" key="17">
    <source>
        <dbReference type="Proteomes" id="UP001530293"/>
    </source>
</evidence>
<dbReference type="InterPro" id="IPR040064">
    <property type="entry name" value="MoaA-like"/>
</dbReference>
<dbReference type="PANTHER" id="PTHR22960:SF0">
    <property type="entry name" value="MOLYBDENUM COFACTOR BIOSYNTHESIS PROTEIN 1"/>
    <property type="match status" value="1"/>
</dbReference>
<dbReference type="GO" id="GO:0046872">
    <property type="term" value="F:metal ion binding"/>
    <property type="evidence" value="ECO:0007669"/>
    <property type="project" value="UniProtKB-KW"/>
</dbReference>
<evidence type="ECO:0000256" key="4">
    <source>
        <dbReference type="ARBA" id="ARBA00022485"/>
    </source>
</evidence>
<gene>
    <name evidence="16" type="ORF">ACHAWU_005306</name>
</gene>
<feature type="domain" description="Radical SAM core" evidence="15">
    <location>
        <begin position="162"/>
        <end position="403"/>
    </location>
</feature>
<dbReference type="Pfam" id="PF04055">
    <property type="entry name" value="Radical_SAM"/>
    <property type="match status" value="1"/>
</dbReference>
<dbReference type="GO" id="GO:0005525">
    <property type="term" value="F:GTP binding"/>
    <property type="evidence" value="ECO:0007669"/>
    <property type="project" value="UniProtKB-KW"/>
</dbReference>
<keyword evidence="11" id="KW-0501">Molybdenum cofactor biosynthesis</keyword>
<evidence type="ECO:0000256" key="12">
    <source>
        <dbReference type="ARBA" id="ARBA00023239"/>
    </source>
</evidence>
<dbReference type="PROSITE" id="PS01305">
    <property type="entry name" value="MOAA_NIFB_PQQE"/>
    <property type="match status" value="1"/>
</dbReference>
<evidence type="ECO:0000256" key="8">
    <source>
        <dbReference type="ARBA" id="ARBA00023004"/>
    </source>
</evidence>
<reference evidence="16 17" key="1">
    <citation type="submission" date="2024-10" db="EMBL/GenBank/DDBJ databases">
        <title>Updated reference genomes for cyclostephanoid diatoms.</title>
        <authorList>
            <person name="Roberts W.R."/>
            <person name="Alverson A.J."/>
        </authorList>
    </citation>
    <scope>NUCLEOTIDE SEQUENCE [LARGE SCALE GENOMIC DNA]</scope>
    <source>
        <strain evidence="16 17">AJA232-27</strain>
    </source>
</reference>
<evidence type="ECO:0000256" key="7">
    <source>
        <dbReference type="ARBA" id="ARBA00022741"/>
    </source>
</evidence>
<dbReference type="InterPro" id="IPR000385">
    <property type="entry name" value="MoaA_NifB_PqqE_Fe-S-bd_CS"/>
</dbReference>
<dbReference type="CDD" id="cd01335">
    <property type="entry name" value="Radical_SAM"/>
    <property type="match status" value="1"/>
</dbReference>
<evidence type="ECO:0000256" key="10">
    <source>
        <dbReference type="ARBA" id="ARBA00023134"/>
    </source>
</evidence>
<dbReference type="SFLD" id="SFLDG01383">
    <property type="entry name" value="cyclic_pyranopterin_phosphate"/>
    <property type="match status" value="1"/>
</dbReference>
<organism evidence="16 17">
    <name type="scientific">Discostella pseudostelligera</name>
    <dbReference type="NCBI Taxonomy" id="259834"/>
    <lineage>
        <taxon>Eukaryota</taxon>
        <taxon>Sar</taxon>
        <taxon>Stramenopiles</taxon>
        <taxon>Ochrophyta</taxon>
        <taxon>Bacillariophyta</taxon>
        <taxon>Coscinodiscophyceae</taxon>
        <taxon>Thalassiosirophycidae</taxon>
        <taxon>Stephanodiscales</taxon>
        <taxon>Stephanodiscaceae</taxon>
        <taxon>Discostella</taxon>
    </lineage>
</organism>
<accession>A0ABD3N8A8</accession>
<dbReference type="SMART" id="SM00729">
    <property type="entry name" value="Elp3"/>
    <property type="match status" value="1"/>
</dbReference>
<keyword evidence="7" id="KW-0547">Nucleotide-binding</keyword>
<evidence type="ECO:0000256" key="13">
    <source>
        <dbReference type="ARBA" id="ARBA00048697"/>
    </source>
</evidence>
<dbReference type="InterPro" id="IPR006638">
    <property type="entry name" value="Elp3/MiaA/NifB-like_rSAM"/>
</dbReference>